<accession>A0AAV4WST0</accession>
<evidence type="ECO:0000313" key="1">
    <source>
        <dbReference type="EMBL" id="GIY85343.1"/>
    </source>
</evidence>
<sequence>MIGFPEKPVRRDFARQKVCWSVNAASDSMREESAKHIETECKDAHYPKSRTMQCTLVTDKFLLIKTRGVCAEHPSRHLTSHCPIILKMR</sequence>
<comment type="caution">
    <text evidence="1">The sequence shown here is derived from an EMBL/GenBank/DDBJ whole genome shotgun (WGS) entry which is preliminary data.</text>
</comment>
<dbReference type="Proteomes" id="UP001054837">
    <property type="component" value="Unassembled WGS sequence"/>
</dbReference>
<dbReference type="AlphaFoldDB" id="A0AAV4WST0"/>
<gene>
    <name evidence="1" type="ORF">CDAR_317971</name>
</gene>
<protein>
    <submittedName>
        <fullName evidence="1">Uncharacterized protein</fullName>
    </submittedName>
</protein>
<evidence type="ECO:0000313" key="2">
    <source>
        <dbReference type="Proteomes" id="UP001054837"/>
    </source>
</evidence>
<proteinExistence type="predicted"/>
<reference evidence="1 2" key="1">
    <citation type="submission" date="2021-06" db="EMBL/GenBank/DDBJ databases">
        <title>Caerostris darwini draft genome.</title>
        <authorList>
            <person name="Kono N."/>
            <person name="Arakawa K."/>
        </authorList>
    </citation>
    <scope>NUCLEOTIDE SEQUENCE [LARGE SCALE GENOMIC DNA]</scope>
</reference>
<keyword evidence="2" id="KW-1185">Reference proteome</keyword>
<organism evidence="1 2">
    <name type="scientific">Caerostris darwini</name>
    <dbReference type="NCBI Taxonomy" id="1538125"/>
    <lineage>
        <taxon>Eukaryota</taxon>
        <taxon>Metazoa</taxon>
        <taxon>Ecdysozoa</taxon>
        <taxon>Arthropoda</taxon>
        <taxon>Chelicerata</taxon>
        <taxon>Arachnida</taxon>
        <taxon>Araneae</taxon>
        <taxon>Araneomorphae</taxon>
        <taxon>Entelegynae</taxon>
        <taxon>Araneoidea</taxon>
        <taxon>Araneidae</taxon>
        <taxon>Caerostris</taxon>
    </lineage>
</organism>
<name>A0AAV4WST0_9ARAC</name>
<dbReference type="EMBL" id="BPLQ01015033">
    <property type="protein sequence ID" value="GIY85343.1"/>
    <property type="molecule type" value="Genomic_DNA"/>
</dbReference>